<dbReference type="Proteomes" id="UP001597051">
    <property type="component" value="Unassembled WGS sequence"/>
</dbReference>
<comment type="caution">
    <text evidence="1">The sequence shown here is derived from an EMBL/GenBank/DDBJ whole genome shotgun (WGS) entry which is preliminary data.</text>
</comment>
<protein>
    <submittedName>
        <fullName evidence="1">Uncharacterized protein</fullName>
    </submittedName>
</protein>
<gene>
    <name evidence="1" type="ORF">ACFQ0S_05875</name>
</gene>
<proteinExistence type="predicted"/>
<dbReference type="RefSeq" id="WP_379756462.1">
    <property type="nucleotide sequence ID" value="NZ_JBHSYB010000025.1"/>
</dbReference>
<sequence>MYDQLVFIHQQLKQREVGIELQRFTNVVTKPGVSYYEVPAYNEYLLLTNASALPIGTRIISDTNSIEIAVSQKSLVAMEEFSGLIAIEIPNEVQEYPILEFIQIVKE</sequence>
<evidence type="ECO:0000313" key="1">
    <source>
        <dbReference type="EMBL" id="MFD0984003.1"/>
    </source>
</evidence>
<keyword evidence="2" id="KW-1185">Reference proteome</keyword>
<name>A0ABW3J2Q7_9FLAO</name>
<dbReference type="EMBL" id="JBHTIZ010000013">
    <property type="protein sequence ID" value="MFD0984003.1"/>
    <property type="molecule type" value="Genomic_DNA"/>
</dbReference>
<accession>A0ABW3J2Q7</accession>
<reference evidence="2" key="1">
    <citation type="journal article" date="2019" name="Int. J. Syst. Evol. Microbiol.">
        <title>The Global Catalogue of Microorganisms (GCM) 10K type strain sequencing project: providing services to taxonomists for standard genome sequencing and annotation.</title>
        <authorList>
            <consortium name="The Broad Institute Genomics Platform"/>
            <consortium name="The Broad Institute Genome Sequencing Center for Infectious Disease"/>
            <person name="Wu L."/>
            <person name="Ma J."/>
        </authorList>
    </citation>
    <scope>NUCLEOTIDE SEQUENCE [LARGE SCALE GENOMIC DNA]</scope>
    <source>
        <strain evidence="2">CECT 7649</strain>
    </source>
</reference>
<evidence type="ECO:0000313" key="2">
    <source>
        <dbReference type="Proteomes" id="UP001597051"/>
    </source>
</evidence>
<organism evidence="1 2">
    <name type="scientific">Flavobacterium myungsuense</name>
    <dbReference type="NCBI Taxonomy" id="651823"/>
    <lineage>
        <taxon>Bacteria</taxon>
        <taxon>Pseudomonadati</taxon>
        <taxon>Bacteroidota</taxon>
        <taxon>Flavobacteriia</taxon>
        <taxon>Flavobacteriales</taxon>
        <taxon>Flavobacteriaceae</taxon>
        <taxon>Flavobacterium</taxon>
    </lineage>
</organism>